<dbReference type="GO" id="GO:0006623">
    <property type="term" value="P:protein targeting to vacuole"/>
    <property type="evidence" value="ECO:0007669"/>
    <property type="project" value="TreeGrafter"/>
</dbReference>
<feature type="domain" description="Vacuolar protein sorting-associated protein 13 VPS13 adaptor binding" evidence="2">
    <location>
        <begin position="2247"/>
        <end position="2561"/>
    </location>
</feature>
<sequence length="3221" mass="360919">MSSMIRSKLVTLIQPWLESEADLELKLGFLRSHGTTKNLKLNVSLLNNSSCICFEQVSISDVKFRFSPWSFPAFTLEFSGVYVKLRANKVIKKSEKRKEILSVLDPEGVLLHDAIEKIITNSITSARSWVMTSLLNLLLVHCNLLIHDVNLELQLHDDDVSSSLKIKELSLNAVDECSCLLKGFVGAVLMPRRFCSLDFSVRGLEIGLRKEEYANRVLYLEEISTCVKLKDLRVLDLDVCVPQFDIAFCPSDLQIVIAFDILIAKEAKHVRNGRELWNIAANRVDSLTMTAKLSLRKLVGIARIWLRYVHTYESLLSLLGYPGETMFEKSSSRMSMNKKLSNDVRNHWKVVSEIEKDMPVEVLARGRRVARERASFQSSTPSSTQRHVKFDKFIFSKILSYIARTFCFIYHSVIQFLVVWASLNRHEEVDGISRVVSEDYFHCCVNFRKVFITVNPVSALCRRIGQTSESPFDMSHLNLISFCVTLDAFFLIYTAGRIGHTLSLSCGDFKVNSSLIVPFLERSLRKETKQSFTRKSKERHVDSKVIVWAEPALKSLPVKKAVTDSDNSVRNTCFLCLGSCLEELWLNWKSIRKRLERNSDQYLENPFLLFELKSFLMDQCLGRADVGLWKCNLSMGRLYADLGHSSIVSIVLLLRQIQHFSHGVASYERMPGLSESSTFIKEPEEIKWEVCQKSYESAVKMALLRMIPEREVQIGIAIVGPQIRLSLQNGSHHTKEQHVNHIVAQGHGDFYVVFNLDNIELSVWPTSKACLASPSEDIDEVGKKLFGSNEPQLLNNMGKGVNENYIYQGCMALDSSVLINGLTVFLEDLEENQQYQLIGLKSVLIHSMACREYTHSFTTSFTHLSTSVRGMATGAVVLSYLDELQIFIQVVECILSALSHAFTSIDHLITDVYPEYATGEIVSSSGKDPDVLRQDYEKIAFLILKCTRFVIDASFEFGPLDIIMDNSRKANVVELYKKGKGTSSTNMLIGHDVPENGIVVAVQNPRGQIFWKEGHLKASISLSGLQFCISHYQNEMGEHHDIYELINVLHQPPSCLDEFYLSNCSITISASSSDAINSSTSGSNTSDGTEGPLTIFREGSDIHSCDSNEKVRSVASNIPPPPSGHQLLINVALGNLLMADYSLKNVLIRAHQETKLLSSLCIGREHHSISWTIQGGLIILEMAAVAKFIHHFSAYILWIRNASSILPTGEYVSSGRHSEAVDPFKNMVRRSNHPSNDCLLWSTPSLSHIGTCNTQSPSKWQLLEALRLTLSQLSLILVVADGCGGVWEFMFEADLQLNFELMSLRRKLLFDLNRLTILSQHLHESCPDHMKEIQVSHFSPVLDNELSSSTISGDTFLGLQLAERVLNDACSSSSPVPQKECKEENDVTGHSHFSQENYILKHAAASILVEKAASTNDVRRLWMNIDWIGSGSVSGLDLTISLSEIQMLLSLIQPLSGNLSGETSRPSEQRHWLRDQGQGNVFEDTIPDGAVVAIQDIHQHTYFAVEGVANKYTVIGANHYSLVGERALFRVKYLKKRWGSSVSWFTIISLHAKSDSGAPLCLNHHSGSDFVDISSTGDNSCALWRTLACKHESNGADDDFECYRHSSESTFYLVNKKCDCGVAFIDGVPEFVKKPGNSFKVKLFPNFSFIHDVLRLDTRLEGSYYPDVQNPVQEDVDLTSEQASNLPYVNISFEKVTLTIIHKLPDSNDKFPLLQACIDDIELIVQVLSSKARLISTLAAAMYYYDAQGSLWRELVHPVEMYIFYHFRFEYPSSVTVSKGVPVHLYFRVKQVDVSLNELSLDVLLFVVGKLGIAGPFAIRSSSIFTNCCKIENQSSLSLLCCFSDHQNATVAGKQSTSIFMSPVPSANHLENSPFLSVQLVALGEFTTSPIRISLLNAQAKVSLADSRTSPGPFVVVDVSRKTEDGLSVVVSPLLRIHNETGFSMEIRFWRPQRKEAESASVLLRSGDTIDDSMAALDAINLYGGSKKALMSFILGNFLLSCRPQITEYSGNLGEPISAQWSEDLKGGKAVCLSGIFDKLSYRFRRALSVESVKYSFSTVHCPLNVEGAHYTDLHFLVQSIGKDVPVVPSDDFRGSPETRTTPVALQEQREIFFLPTVQVSNHLQSEIHVLLTETRPGDGSNCFGTVLVKYCFAYNLVFSADLSIADGCSNIGKEATIACGSSVFLYANPAMIYFTVTLTEFHSSCKAVNSGDWVKKLQKKGSVNYLDIHLDFGGGKYFASLRLSRGERGILEAAISTSYILQNDSDLALLCYASDQKPPSRLETDKFGSCLSPDLGLLLPPKSKRSWFGKSNRISLKLLEEKASVALLDLDVLSGFTEVCLEKHVEDGVAHILKFGVSLKPWHFEMSIPSQMVIIVPRYVILNETEHTIFVRQCYLEGDIDDTVAVDGKRKEALQMKTVSSSRRETSLFDSLFRKHRIASEDYLIYVQFRLHDVRWSWSGPICVASLGRFFLKFRRQSDSLGHQSSPTNEPESRLTEFAVVHVVEEGSALVMRFERPTNLRLPYRIENTLPNASITFYQKDSVDPEVLRSGSSVSYVWDDLTLPHQLVVQITDLNISREINIDKVRKWKPFFKVRQQRGLALDLPLDKKPRDQKKSKDESHGLEMLKVGYEVYADGPTRVLRISEFPGRGKEDAMFHLCAKIQFRVSLIAIHLLENIKKEEDVSEPSSHSPVVVARFGNIILDSMFTDQNKYNEIKVQSINVDEKWVGAPFAALLRRNESDYSDTNENILQLVFVLLSTDSGVIKVKHSSILLQPIQLNLDEETLIRLVPFWRTSLSDPYARSQQFYFEHFEIHPIKVVASFLPGNSESSYSSAQETVRSFLHSVIKIPAVKNKKVELNGILLTHALVTVRELFIKSAQHYSWYAMRAVYIAKGSPLLPPAFASLFDDSASSSLDIFFDPSTGSVNLPGITLGMFKFVSKCIDKKGFSGTKRYFGDLGKSIKTAGSNVAFAAVTEISDCVLKGAEANGFNGMVNGFHHGILKLAMEPSLLGTAVMEGGPDRKIKLDRNPGVDELYIEGYLQAMLDTIYKQEYLRVRVVDDQVILKNLPPNSSLMNEILDRVRSFLLSRGLLQGEPSTASRPLRHLRGEKEWKIGPTVLTLWEHLFVSFSIRMLRKQVTKLMANAKWKKNSGGDSEKGIVPVTTSGKQRIKVNIKWGVRKFIFSGVVAYLDGRLCRCIPNTVVRRIVSGFLLSLLDDESSK</sequence>
<evidence type="ECO:0000313" key="3">
    <source>
        <dbReference type="EMBL" id="KAF9604152.1"/>
    </source>
</evidence>
<dbReference type="InterPro" id="IPR009543">
    <property type="entry name" value="VPS13_VAB"/>
</dbReference>
<proteinExistence type="predicted"/>
<organism evidence="3 4">
    <name type="scientific">Coptis chinensis</name>
    <dbReference type="NCBI Taxonomy" id="261450"/>
    <lineage>
        <taxon>Eukaryota</taxon>
        <taxon>Viridiplantae</taxon>
        <taxon>Streptophyta</taxon>
        <taxon>Embryophyta</taxon>
        <taxon>Tracheophyta</taxon>
        <taxon>Spermatophyta</taxon>
        <taxon>Magnoliopsida</taxon>
        <taxon>Ranunculales</taxon>
        <taxon>Ranunculaceae</taxon>
        <taxon>Coptidoideae</taxon>
        <taxon>Coptis</taxon>
    </lineage>
</organism>
<protein>
    <recommendedName>
        <fullName evidence="2">Vacuolar protein sorting-associated protein 13 VPS13 adaptor binding domain-containing protein</fullName>
    </recommendedName>
</protein>
<dbReference type="OrthoDB" id="428159at2759"/>
<name>A0A835HTW1_9MAGN</name>
<keyword evidence="4" id="KW-1185">Reference proteome</keyword>
<comment type="caution">
    <text evidence="3">The sequence shown here is derived from an EMBL/GenBank/DDBJ whole genome shotgun (WGS) entry which is preliminary data.</text>
</comment>
<dbReference type="PANTHER" id="PTHR16166:SF130">
    <property type="entry name" value="PROTEIN SORTING-ASSOCIATED PROTEIN, PUTATIVE (DUF1162)-RELATED"/>
    <property type="match status" value="1"/>
</dbReference>
<evidence type="ECO:0000313" key="4">
    <source>
        <dbReference type="Proteomes" id="UP000631114"/>
    </source>
</evidence>
<dbReference type="InterPro" id="IPR026847">
    <property type="entry name" value="VPS13"/>
</dbReference>
<feature type="region of interest" description="Disordered" evidence="1">
    <location>
        <begin position="1073"/>
        <end position="1093"/>
    </location>
</feature>
<dbReference type="Pfam" id="PF25036">
    <property type="entry name" value="VPS13_VAB"/>
    <property type="match status" value="1"/>
</dbReference>
<gene>
    <name evidence="3" type="ORF">IFM89_002827</name>
</gene>
<feature type="compositionally biased region" description="Low complexity" evidence="1">
    <location>
        <begin position="1073"/>
        <end position="1089"/>
    </location>
</feature>
<evidence type="ECO:0000259" key="2">
    <source>
        <dbReference type="Pfam" id="PF25036"/>
    </source>
</evidence>
<reference evidence="3 4" key="1">
    <citation type="submission" date="2020-10" db="EMBL/GenBank/DDBJ databases">
        <title>The Coptis chinensis genome and diversification of protoberbering-type alkaloids.</title>
        <authorList>
            <person name="Wang B."/>
            <person name="Shu S."/>
            <person name="Song C."/>
            <person name="Liu Y."/>
        </authorList>
    </citation>
    <scope>NUCLEOTIDE SEQUENCE [LARGE SCALE GENOMIC DNA]</scope>
    <source>
        <strain evidence="3">HL-2020</strain>
        <tissue evidence="3">Leaf</tissue>
    </source>
</reference>
<evidence type="ECO:0000256" key="1">
    <source>
        <dbReference type="SAM" id="MobiDB-lite"/>
    </source>
</evidence>
<dbReference type="Proteomes" id="UP000631114">
    <property type="component" value="Unassembled WGS sequence"/>
</dbReference>
<dbReference type="PANTHER" id="PTHR16166">
    <property type="entry name" value="VACUOLAR PROTEIN SORTING-ASSOCIATED PROTEIN VPS13"/>
    <property type="match status" value="1"/>
</dbReference>
<dbReference type="GO" id="GO:0045053">
    <property type="term" value="P:protein retention in Golgi apparatus"/>
    <property type="evidence" value="ECO:0007669"/>
    <property type="project" value="TreeGrafter"/>
</dbReference>
<accession>A0A835HTW1</accession>
<dbReference type="EMBL" id="JADFTS010000005">
    <property type="protein sequence ID" value="KAF9604152.1"/>
    <property type="molecule type" value="Genomic_DNA"/>
</dbReference>